<feature type="region of interest" description="Disordered" evidence="1">
    <location>
        <begin position="410"/>
        <end position="463"/>
    </location>
</feature>
<accession>A0AAV9Q7X2</accession>
<name>A0AAV9Q7X2_9PEZI</name>
<organism evidence="2 3">
    <name type="scientific">Vermiconidia calcicola</name>
    <dbReference type="NCBI Taxonomy" id="1690605"/>
    <lineage>
        <taxon>Eukaryota</taxon>
        <taxon>Fungi</taxon>
        <taxon>Dikarya</taxon>
        <taxon>Ascomycota</taxon>
        <taxon>Pezizomycotina</taxon>
        <taxon>Dothideomycetes</taxon>
        <taxon>Dothideomycetidae</taxon>
        <taxon>Mycosphaerellales</taxon>
        <taxon>Extremaceae</taxon>
        <taxon>Vermiconidia</taxon>
    </lineage>
</organism>
<reference evidence="2 3" key="1">
    <citation type="submission" date="2023-06" db="EMBL/GenBank/DDBJ databases">
        <title>Black Yeasts Isolated from many extreme environments.</title>
        <authorList>
            <person name="Coleine C."/>
            <person name="Stajich J.E."/>
            <person name="Selbmann L."/>
        </authorList>
    </citation>
    <scope>NUCLEOTIDE SEQUENCE [LARGE SCALE GENOMIC DNA]</scope>
    <source>
        <strain evidence="2 3">CCFEE 5887</strain>
    </source>
</reference>
<gene>
    <name evidence="2" type="ORF">LTR25_005014</name>
</gene>
<feature type="compositionally biased region" description="Basic and acidic residues" evidence="1">
    <location>
        <begin position="425"/>
        <end position="437"/>
    </location>
</feature>
<feature type="region of interest" description="Disordered" evidence="1">
    <location>
        <begin position="1"/>
        <end position="23"/>
    </location>
</feature>
<dbReference type="AlphaFoldDB" id="A0AAV9Q7X2"/>
<evidence type="ECO:0000313" key="2">
    <source>
        <dbReference type="EMBL" id="KAK5537762.1"/>
    </source>
</evidence>
<dbReference type="EMBL" id="JAXLQG010000007">
    <property type="protein sequence ID" value="KAK5537762.1"/>
    <property type="molecule type" value="Genomic_DNA"/>
</dbReference>
<keyword evidence="3" id="KW-1185">Reference proteome</keyword>
<proteinExistence type="predicted"/>
<evidence type="ECO:0000256" key="1">
    <source>
        <dbReference type="SAM" id="MobiDB-lite"/>
    </source>
</evidence>
<evidence type="ECO:0000313" key="3">
    <source>
        <dbReference type="Proteomes" id="UP001345827"/>
    </source>
</evidence>
<protein>
    <submittedName>
        <fullName evidence="2">Uncharacterized protein</fullName>
    </submittedName>
</protein>
<comment type="caution">
    <text evidence="2">The sequence shown here is derived from an EMBL/GenBank/DDBJ whole genome shotgun (WGS) entry which is preliminary data.</text>
</comment>
<sequence>MAHAQFPFGSPAGLKRQQPDYGYEAEGEPKRYCAWPVESHRNFDFTGIPADGVLGGQSSSHGSDEWRYLPQHNPNSTYPYHFSGPHFLMDWAPQPGWSLTLPTEFVSSQEWGTFYSDQGQGVQTSHPVLSSSTVQLHAEPSFNTVPEYNSRDLPLSLAEEINVGDFWTERNDDTTNDQLPWVAEIPEPFNPYANSASTWQLNDNHATNIEFRRTESQKSPSIASSLAAPASDASTGMGVNALGFLHDGDEAAYDVCLGVFKIEVKALSSFTGSKYGLMCPVNLQTFGDQLKIYFQDTGKYAGLISVPALTRIHSDFKVKLTAHLVATNDKPGKTSGKGGRTGSISRECQVRVVVHGFKKEAVTIGALLSDAELFFQQPSMEECGRDIEYCNPHYLLRPGAYMPTMEDLSISPQSDLTPSGEALQEAEKSKFMRKFEDAGNPGDTVACYPTTPSPPALQSRLKE</sequence>
<dbReference type="Proteomes" id="UP001345827">
    <property type="component" value="Unassembled WGS sequence"/>
</dbReference>